<dbReference type="AlphaFoldDB" id="A0A1I2EF26"/>
<dbReference type="InterPro" id="IPR025631">
    <property type="entry name" value="Porin_10"/>
</dbReference>
<gene>
    <name evidence="1" type="ORF">SAMN05216283_10276</name>
</gene>
<protein>
    <submittedName>
        <fullName evidence="1">Putative porin</fullName>
    </submittedName>
</protein>
<evidence type="ECO:0000313" key="2">
    <source>
        <dbReference type="Proteomes" id="UP000198964"/>
    </source>
</evidence>
<accession>A0A1I2EF26</accession>
<name>A0A1I2EF26_9BACT</name>
<reference evidence="1 2" key="1">
    <citation type="submission" date="2016-10" db="EMBL/GenBank/DDBJ databases">
        <authorList>
            <person name="de Groot N.N."/>
        </authorList>
    </citation>
    <scope>NUCLEOTIDE SEQUENCE [LARGE SCALE GENOMIC DNA]</scope>
    <source>
        <strain evidence="1 2">CGMCC 1.9156</strain>
    </source>
</reference>
<dbReference type="Pfam" id="PF14121">
    <property type="entry name" value="Porin_10"/>
    <property type="match status" value="1"/>
</dbReference>
<dbReference type="STRING" id="655355.SAMN05216283_10276"/>
<organism evidence="1 2">
    <name type="scientific">Sunxiuqinia elliptica</name>
    <dbReference type="NCBI Taxonomy" id="655355"/>
    <lineage>
        <taxon>Bacteria</taxon>
        <taxon>Pseudomonadati</taxon>
        <taxon>Bacteroidota</taxon>
        <taxon>Bacteroidia</taxon>
        <taxon>Marinilabiliales</taxon>
        <taxon>Prolixibacteraceae</taxon>
        <taxon>Sunxiuqinia</taxon>
    </lineage>
</organism>
<dbReference type="EMBL" id="FONW01000002">
    <property type="protein sequence ID" value="SFE91465.1"/>
    <property type="molecule type" value="Genomic_DNA"/>
</dbReference>
<proteinExistence type="predicted"/>
<sequence length="667" mass="77775">MTFNYICPGMFQKLQLTIWILLVSVSCALAQRELNNFGGFDPNNSFDTSDSLDVEEHDHEKSIPSHIRAWTLENDGALLQEAEVDTALGFFHLYNPIFQESISNTFTGNFGGAYLSNDFFKRQGDSDFYFYQNFDLYAKLPSDIRYFNTTTPYTLLDYSQSGNKNVQNETRFNVFHSQNVNPDLNFTFFYDQSKATGQYKFQENKFHSIGLYSSYNTDKLVSHFNLIFNRVKNQENGGLADPNADLNEFSETDIYVVNRDNANSTLRNNTFFWNTEYRLGKTVEVEDSIGNIYDEFIPRTGFFYQVEYSGNQKTYNDQHQTEEELSFYKNTFIDSLATNDTIGYNRLSNTFQLKFYEAPDRKYTFSKRAYIGHDLIRIKMPIDTVLQKFNHSNTFVGGGISRDEGVFWKWGAEGKIYLTGYRSGQTELSAFIYKPLRIGRDTTSLQLSGELNTLVPDYFQTRFSSNHHQWNNRFDNINEMIIRGKIHSQRYKLTLGANYALIGNYIYNNKEAKPEQASAEMLILSAYLNKTIESKHWLLKAQLLWQKGNQEKYLHLPDFSSYLSVNYKTIISKVLYTQIGADVRYNTEFYADTYDPATGRFYWQNEKKIGNFPFVDAHINLKLKRTRVFFQWLNAASGLLDGNFWSAPQHPLYRRTFRLGVAWTFYD</sequence>
<dbReference type="Proteomes" id="UP000198964">
    <property type="component" value="Unassembled WGS sequence"/>
</dbReference>
<keyword evidence="2" id="KW-1185">Reference proteome</keyword>
<evidence type="ECO:0000313" key="1">
    <source>
        <dbReference type="EMBL" id="SFE91465.1"/>
    </source>
</evidence>